<gene>
    <name evidence="1" type="ORF">MENTE1834_LOCUS30299</name>
</gene>
<keyword evidence="2" id="KW-1185">Reference proteome</keyword>
<accession>A0ACB0ZVQ9</accession>
<protein>
    <submittedName>
        <fullName evidence="1">Uncharacterized protein</fullName>
    </submittedName>
</protein>
<reference evidence="1" key="1">
    <citation type="submission" date="2023-11" db="EMBL/GenBank/DDBJ databases">
        <authorList>
            <person name="Poullet M."/>
        </authorList>
    </citation>
    <scope>NUCLEOTIDE SEQUENCE</scope>
    <source>
        <strain evidence="1">E1834</strain>
    </source>
</reference>
<evidence type="ECO:0000313" key="1">
    <source>
        <dbReference type="EMBL" id="CAK5082991.1"/>
    </source>
</evidence>
<proteinExistence type="predicted"/>
<organism evidence="1 2">
    <name type="scientific">Meloidogyne enterolobii</name>
    <name type="common">Root-knot nematode worm</name>
    <name type="synonym">Meloidogyne mayaguensis</name>
    <dbReference type="NCBI Taxonomy" id="390850"/>
    <lineage>
        <taxon>Eukaryota</taxon>
        <taxon>Metazoa</taxon>
        <taxon>Ecdysozoa</taxon>
        <taxon>Nematoda</taxon>
        <taxon>Chromadorea</taxon>
        <taxon>Rhabditida</taxon>
        <taxon>Tylenchina</taxon>
        <taxon>Tylenchomorpha</taxon>
        <taxon>Tylenchoidea</taxon>
        <taxon>Meloidogynidae</taxon>
        <taxon>Meloidogyninae</taxon>
        <taxon>Meloidogyne</taxon>
    </lineage>
</organism>
<comment type="caution">
    <text evidence="1">The sequence shown here is derived from an EMBL/GenBank/DDBJ whole genome shotgun (WGS) entry which is preliminary data.</text>
</comment>
<sequence>MFFIKNKLLLFLILYLIEVTIQVNLENELENLEESINEIFKIIEDKNLDREDKKCKCEGEYKFNCTEACSPNGISFLVEGLEKSDFGLSLGSSDYQRSREANGKFKQ</sequence>
<dbReference type="Proteomes" id="UP001497535">
    <property type="component" value="Unassembled WGS sequence"/>
</dbReference>
<dbReference type="EMBL" id="CAVMJV010000049">
    <property type="protein sequence ID" value="CAK5082991.1"/>
    <property type="molecule type" value="Genomic_DNA"/>
</dbReference>
<evidence type="ECO:0000313" key="2">
    <source>
        <dbReference type="Proteomes" id="UP001497535"/>
    </source>
</evidence>
<name>A0ACB0ZVQ9_MELEN</name>